<dbReference type="KEGG" id="mng:MNEG_12584"/>
<accession>A0A0D2J671</accession>
<evidence type="ECO:0000313" key="2">
    <source>
        <dbReference type="EMBL" id="KIY95377.1"/>
    </source>
</evidence>
<sequence>MEPKHKLLMVFLAAAVGASLTTNIGASQPGRQPEGVAQLLLRCVWRVPGAGPRI</sequence>
<feature type="chain" id="PRO_5002255823" evidence="1">
    <location>
        <begin position="22"/>
        <end position="54"/>
    </location>
</feature>
<dbReference type="EMBL" id="KK103539">
    <property type="protein sequence ID" value="KIY95377.1"/>
    <property type="molecule type" value="Genomic_DNA"/>
</dbReference>
<feature type="non-terminal residue" evidence="2">
    <location>
        <position position="54"/>
    </location>
</feature>
<proteinExistence type="predicted"/>
<evidence type="ECO:0000256" key="1">
    <source>
        <dbReference type="SAM" id="SignalP"/>
    </source>
</evidence>
<gene>
    <name evidence="2" type="ORF">MNEG_12584</name>
</gene>
<organism evidence="2 3">
    <name type="scientific">Monoraphidium neglectum</name>
    <dbReference type="NCBI Taxonomy" id="145388"/>
    <lineage>
        <taxon>Eukaryota</taxon>
        <taxon>Viridiplantae</taxon>
        <taxon>Chlorophyta</taxon>
        <taxon>core chlorophytes</taxon>
        <taxon>Chlorophyceae</taxon>
        <taxon>CS clade</taxon>
        <taxon>Sphaeropleales</taxon>
        <taxon>Selenastraceae</taxon>
        <taxon>Monoraphidium</taxon>
    </lineage>
</organism>
<dbReference type="RefSeq" id="XP_013894397.1">
    <property type="nucleotide sequence ID" value="XM_014038943.1"/>
</dbReference>
<reference evidence="2 3" key="1">
    <citation type="journal article" date="2013" name="BMC Genomics">
        <title>Reconstruction of the lipid metabolism for the microalga Monoraphidium neglectum from its genome sequence reveals characteristics suitable for biofuel production.</title>
        <authorList>
            <person name="Bogen C."/>
            <person name="Al-Dilaimi A."/>
            <person name="Albersmeier A."/>
            <person name="Wichmann J."/>
            <person name="Grundmann M."/>
            <person name="Rupp O."/>
            <person name="Lauersen K.J."/>
            <person name="Blifernez-Klassen O."/>
            <person name="Kalinowski J."/>
            <person name="Goesmann A."/>
            <person name="Mussgnug J.H."/>
            <person name="Kruse O."/>
        </authorList>
    </citation>
    <scope>NUCLEOTIDE SEQUENCE [LARGE SCALE GENOMIC DNA]</scope>
    <source>
        <strain evidence="2 3">SAG 48.87</strain>
    </source>
</reference>
<dbReference type="Proteomes" id="UP000054498">
    <property type="component" value="Unassembled WGS sequence"/>
</dbReference>
<name>A0A0D2J671_9CHLO</name>
<dbReference type="AlphaFoldDB" id="A0A0D2J671"/>
<evidence type="ECO:0000313" key="3">
    <source>
        <dbReference type="Proteomes" id="UP000054498"/>
    </source>
</evidence>
<dbReference type="GeneID" id="25729961"/>
<keyword evidence="3" id="KW-1185">Reference proteome</keyword>
<keyword evidence="1" id="KW-0732">Signal</keyword>
<feature type="signal peptide" evidence="1">
    <location>
        <begin position="1"/>
        <end position="21"/>
    </location>
</feature>
<protein>
    <submittedName>
        <fullName evidence="2">Uncharacterized protein</fullName>
    </submittedName>
</protein>